<accession>A0A3B1BDN0</accession>
<protein>
    <submittedName>
        <fullName evidence="4">tRNA (Adenine(37)-N6)-methyltransferase</fullName>
    </submittedName>
</protein>
<dbReference type="Gene3D" id="3.30.2310.10">
    <property type="entry name" value="YaeB-like"/>
    <property type="match status" value="1"/>
</dbReference>
<dbReference type="Pfam" id="PF01980">
    <property type="entry name" value="TrmO_N"/>
    <property type="match status" value="1"/>
</dbReference>
<dbReference type="GO" id="GO:0032259">
    <property type="term" value="P:methylation"/>
    <property type="evidence" value="ECO:0007669"/>
    <property type="project" value="UniProtKB-KW"/>
</dbReference>
<evidence type="ECO:0000313" key="4">
    <source>
        <dbReference type="EMBL" id="VAX10113.1"/>
    </source>
</evidence>
<dbReference type="InterPro" id="IPR041369">
    <property type="entry name" value="TrmO_C"/>
</dbReference>
<dbReference type="InterPro" id="IPR036414">
    <property type="entry name" value="YaeB_N_sf"/>
</dbReference>
<proteinExistence type="inferred from homology"/>
<dbReference type="PANTHER" id="PTHR12818:SF0">
    <property type="entry name" value="TRNA (ADENINE(37)-N6)-METHYLTRANSFERASE"/>
    <property type="match status" value="1"/>
</dbReference>
<keyword evidence="1" id="KW-0949">S-adenosyl-L-methionine</keyword>
<feature type="domain" description="TsaA-like" evidence="3">
    <location>
        <begin position="5"/>
        <end position="146"/>
    </location>
</feature>
<dbReference type="InterPro" id="IPR040372">
    <property type="entry name" value="YaeB-like"/>
</dbReference>
<dbReference type="SUPFAM" id="SSF118196">
    <property type="entry name" value="YaeB-like"/>
    <property type="match status" value="1"/>
</dbReference>
<gene>
    <name evidence="4" type="ORF">MNBD_GAMMA26-1294</name>
</gene>
<dbReference type="PROSITE" id="PS01318">
    <property type="entry name" value="TSAA_1"/>
    <property type="match status" value="1"/>
</dbReference>
<dbReference type="InterPro" id="IPR023368">
    <property type="entry name" value="UPF0066_cons_site"/>
</dbReference>
<reference evidence="4" key="1">
    <citation type="submission" date="2018-06" db="EMBL/GenBank/DDBJ databases">
        <authorList>
            <person name="Zhirakovskaya E."/>
        </authorList>
    </citation>
    <scope>NUCLEOTIDE SEQUENCE</scope>
</reference>
<dbReference type="NCBIfam" id="TIGR00104">
    <property type="entry name" value="tRNA_TsaA"/>
    <property type="match status" value="1"/>
</dbReference>
<evidence type="ECO:0000256" key="1">
    <source>
        <dbReference type="ARBA" id="ARBA00022691"/>
    </source>
</evidence>
<dbReference type="FunFam" id="2.40.30.70:FF:000001">
    <property type="entry name" value="tRNA (N6-threonylcarbamoyladenosine(37)-N6)-methyltransferase TrmO"/>
    <property type="match status" value="1"/>
</dbReference>
<evidence type="ECO:0000259" key="3">
    <source>
        <dbReference type="PROSITE" id="PS51668"/>
    </source>
</evidence>
<name>A0A3B1BDN0_9ZZZZ</name>
<dbReference type="PROSITE" id="PS51668">
    <property type="entry name" value="TSAA_2"/>
    <property type="match status" value="1"/>
</dbReference>
<dbReference type="InterPro" id="IPR023370">
    <property type="entry name" value="TrmO-like_N"/>
</dbReference>
<evidence type="ECO:0000256" key="2">
    <source>
        <dbReference type="ARBA" id="ARBA00033753"/>
    </source>
</evidence>
<dbReference type="Gene3D" id="2.40.30.70">
    <property type="entry name" value="YaeB-like"/>
    <property type="match status" value="1"/>
</dbReference>
<keyword evidence="4" id="KW-0489">Methyltransferase</keyword>
<dbReference type="PANTHER" id="PTHR12818">
    <property type="entry name" value="TRNA (ADENINE(37)-N6)-METHYLTRANSFERASE"/>
    <property type="match status" value="1"/>
</dbReference>
<sequence>MNYSFNPIGIVHSPFREKFGIPRQPGLVPDARARLELLAPYDQLESVTSLETFSHIWLTFVFHDALRDRWQPTVRPPRLGGNRRVGVFASRSPFRPNPVGLSVVALDGISNEGGKLALQISGIDILDGTPVLDIKPYIPYVDSIPEAIGGYAGKSPEISMQVQFSQQVEGQLMQREEGVELRQLIVQLLELDPRPAYKERVQQERVYGMKLYDFDLRWRVRGDVIEVVELGSTLT</sequence>
<dbReference type="CDD" id="cd09281">
    <property type="entry name" value="UPF0066"/>
    <property type="match status" value="1"/>
</dbReference>
<keyword evidence="4" id="KW-0808">Transferase</keyword>
<organism evidence="4">
    <name type="scientific">hydrothermal vent metagenome</name>
    <dbReference type="NCBI Taxonomy" id="652676"/>
    <lineage>
        <taxon>unclassified sequences</taxon>
        <taxon>metagenomes</taxon>
        <taxon>ecological metagenomes</taxon>
    </lineage>
</organism>
<dbReference type="GO" id="GO:0089715">
    <property type="term" value="F:tRNA (L-threonylcarbamoyladenosine(37)-C2) methyltransferase activity"/>
    <property type="evidence" value="ECO:0007669"/>
    <property type="project" value="TreeGrafter"/>
</dbReference>
<dbReference type="InterPro" id="IPR036413">
    <property type="entry name" value="YaeB-like_sf"/>
</dbReference>
<dbReference type="EMBL" id="UOFX01000063">
    <property type="protein sequence ID" value="VAX10113.1"/>
    <property type="molecule type" value="Genomic_DNA"/>
</dbReference>
<dbReference type="Pfam" id="PF18389">
    <property type="entry name" value="TrmO_C"/>
    <property type="match status" value="1"/>
</dbReference>
<dbReference type="AlphaFoldDB" id="A0A3B1BDN0"/>
<comment type="similarity">
    <text evidence="2">Belongs to the tRNA methyltransferase O family.</text>
</comment>